<gene>
    <name evidence="1" type="ORF">SCLCIDRAFT_1213199</name>
</gene>
<name>A0A0C3AIG5_9AGAM</name>
<organism evidence="1 2">
    <name type="scientific">Scleroderma citrinum Foug A</name>
    <dbReference type="NCBI Taxonomy" id="1036808"/>
    <lineage>
        <taxon>Eukaryota</taxon>
        <taxon>Fungi</taxon>
        <taxon>Dikarya</taxon>
        <taxon>Basidiomycota</taxon>
        <taxon>Agaricomycotina</taxon>
        <taxon>Agaricomycetes</taxon>
        <taxon>Agaricomycetidae</taxon>
        <taxon>Boletales</taxon>
        <taxon>Sclerodermatineae</taxon>
        <taxon>Sclerodermataceae</taxon>
        <taxon>Scleroderma</taxon>
    </lineage>
</organism>
<dbReference type="HOGENOM" id="CLU_1982883_0_0_1"/>
<reference evidence="2" key="2">
    <citation type="submission" date="2015-01" db="EMBL/GenBank/DDBJ databases">
        <title>Evolutionary Origins and Diversification of the Mycorrhizal Mutualists.</title>
        <authorList>
            <consortium name="DOE Joint Genome Institute"/>
            <consortium name="Mycorrhizal Genomics Consortium"/>
            <person name="Kohler A."/>
            <person name="Kuo A."/>
            <person name="Nagy L.G."/>
            <person name="Floudas D."/>
            <person name="Copeland A."/>
            <person name="Barry K.W."/>
            <person name="Cichocki N."/>
            <person name="Veneault-Fourrey C."/>
            <person name="LaButti K."/>
            <person name="Lindquist E.A."/>
            <person name="Lipzen A."/>
            <person name="Lundell T."/>
            <person name="Morin E."/>
            <person name="Murat C."/>
            <person name="Riley R."/>
            <person name="Ohm R."/>
            <person name="Sun H."/>
            <person name="Tunlid A."/>
            <person name="Henrissat B."/>
            <person name="Grigoriev I.V."/>
            <person name="Hibbett D.S."/>
            <person name="Martin F."/>
        </authorList>
    </citation>
    <scope>NUCLEOTIDE SEQUENCE [LARGE SCALE GENOMIC DNA]</scope>
    <source>
        <strain evidence="2">Foug A</strain>
    </source>
</reference>
<accession>A0A0C3AIG5</accession>
<dbReference type="EMBL" id="KN822027">
    <property type="protein sequence ID" value="KIM64682.1"/>
    <property type="molecule type" value="Genomic_DNA"/>
</dbReference>
<dbReference type="Proteomes" id="UP000053989">
    <property type="component" value="Unassembled WGS sequence"/>
</dbReference>
<dbReference type="InParanoid" id="A0A0C3AIG5"/>
<evidence type="ECO:0000313" key="2">
    <source>
        <dbReference type="Proteomes" id="UP000053989"/>
    </source>
</evidence>
<evidence type="ECO:0000313" key="1">
    <source>
        <dbReference type="EMBL" id="KIM64682.1"/>
    </source>
</evidence>
<protein>
    <submittedName>
        <fullName evidence="1">Uncharacterized protein</fullName>
    </submittedName>
</protein>
<reference evidence="1 2" key="1">
    <citation type="submission" date="2014-04" db="EMBL/GenBank/DDBJ databases">
        <authorList>
            <consortium name="DOE Joint Genome Institute"/>
            <person name="Kuo A."/>
            <person name="Kohler A."/>
            <person name="Nagy L.G."/>
            <person name="Floudas D."/>
            <person name="Copeland A."/>
            <person name="Barry K.W."/>
            <person name="Cichocki N."/>
            <person name="Veneault-Fourrey C."/>
            <person name="LaButti K."/>
            <person name="Lindquist E.A."/>
            <person name="Lipzen A."/>
            <person name="Lundell T."/>
            <person name="Morin E."/>
            <person name="Murat C."/>
            <person name="Sun H."/>
            <person name="Tunlid A."/>
            <person name="Henrissat B."/>
            <person name="Grigoriev I.V."/>
            <person name="Hibbett D.S."/>
            <person name="Martin F."/>
            <person name="Nordberg H.P."/>
            <person name="Cantor M.N."/>
            <person name="Hua S.X."/>
        </authorList>
    </citation>
    <scope>NUCLEOTIDE SEQUENCE [LARGE SCALE GENOMIC DNA]</scope>
    <source>
        <strain evidence="1 2">Foug A</strain>
    </source>
</reference>
<proteinExistence type="predicted"/>
<keyword evidence="2" id="KW-1185">Reference proteome</keyword>
<sequence length="126" mass="14088">MASTEWSPSPWMVGSQRRVTQMRCADSDIRIFAEEFGWSSSYFTFIVLEAPDGGNCTVLAINQYYVIRDSSDSFQRPASTMYSLGMSGNIVQEVSNPEHAVYGLVKEGLYRASYVGVSTFQSEVRV</sequence>
<dbReference type="AlphaFoldDB" id="A0A0C3AIG5"/>